<evidence type="ECO:0000313" key="22">
    <source>
        <dbReference type="Proteomes" id="UP000694559"/>
    </source>
</evidence>
<dbReference type="PANTHER" id="PTHR22834">
    <property type="entry name" value="NUCLEAR FUSION PROTEIN FUS2"/>
    <property type="match status" value="1"/>
</dbReference>
<dbReference type="Pfam" id="PF00621">
    <property type="entry name" value="RhoGEF"/>
    <property type="match status" value="1"/>
</dbReference>
<evidence type="ECO:0000259" key="19">
    <source>
        <dbReference type="PROSITE" id="PS50010"/>
    </source>
</evidence>
<dbReference type="CDD" id="cd00160">
    <property type="entry name" value="RhoGEF"/>
    <property type="match status" value="1"/>
</dbReference>
<dbReference type="FunFam" id="2.30.30.40:FF:000084">
    <property type="entry name" value="dynamin-binding protein isoform X1"/>
    <property type="match status" value="1"/>
</dbReference>
<dbReference type="InterPro" id="IPR051492">
    <property type="entry name" value="Dynamin-Rho_GEF"/>
</dbReference>
<evidence type="ECO:0000259" key="20">
    <source>
        <dbReference type="PROSITE" id="PS51021"/>
    </source>
</evidence>
<reference evidence="21" key="2">
    <citation type="submission" date="2025-09" db="UniProtKB">
        <authorList>
            <consortium name="Ensembl"/>
        </authorList>
    </citation>
    <scope>IDENTIFICATION</scope>
</reference>
<evidence type="ECO:0000256" key="8">
    <source>
        <dbReference type="ARBA" id="ARBA00022949"/>
    </source>
</evidence>
<dbReference type="SUPFAM" id="SSF103657">
    <property type="entry name" value="BAR/IMD domain-like"/>
    <property type="match status" value="1"/>
</dbReference>
<dbReference type="GO" id="GO:0005856">
    <property type="term" value="C:cytoskeleton"/>
    <property type="evidence" value="ECO:0007669"/>
    <property type="project" value="UniProtKB-SubCell"/>
</dbReference>
<evidence type="ECO:0000256" key="6">
    <source>
        <dbReference type="ARBA" id="ARBA00022490"/>
    </source>
</evidence>
<organism evidence="21 22">
    <name type="scientific">Naja naja</name>
    <name type="common">Indian cobra</name>
    <dbReference type="NCBI Taxonomy" id="35670"/>
    <lineage>
        <taxon>Eukaryota</taxon>
        <taxon>Metazoa</taxon>
        <taxon>Chordata</taxon>
        <taxon>Craniata</taxon>
        <taxon>Vertebrata</taxon>
        <taxon>Euteleostomi</taxon>
        <taxon>Lepidosauria</taxon>
        <taxon>Squamata</taxon>
        <taxon>Bifurcata</taxon>
        <taxon>Unidentata</taxon>
        <taxon>Episquamata</taxon>
        <taxon>Toxicofera</taxon>
        <taxon>Serpentes</taxon>
        <taxon>Colubroidea</taxon>
        <taxon>Elapidae</taxon>
        <taxon>Elapinae</taxon>
        <taxon>Naja</taxon>
    </lineage>
</organism>
<evidence type="ECO:0000256" key="2">
    <source>
        <dbReference type="ARBA" id="ARBA00004282"/>
    </source>
</evidence>
<dbReference type="PRINTS" id="PR00499">
    <property type="entry name" value="P67PHOX"/>
</dbReference>
<dbReference type="GO" id="GO:0005085">
    <property type="term" value="F:guanyl-nucleotide exchange factor activity"/>
    <property type="evidence" value="ECO:0007669"/>
    <property type="project" value="UniProtKB-KW"/>
</dbReference>
<dbReference type="Gene3D" id="2.30.30.40">
    <property type="entry name" value="SH3 Domains"/>
    <property type="match status" value="5"/>
</dbReference>
<dbReference type="InterPro" id="IPR004148">
    <property type="entry name" value="BAR_dom"/>
</dbReference>
<dbReference type="CDD" id="cd12141">
    <property type="entry name" value="SH3_DNMBP_C2"/>
    <property type="match status" value="1"/>
</dbReference>
<evidence type="ECO:0000256" key="9">
    <source>
        <dbReference type="ARBA" id="ARBA00023018"/>
    </source>
</evidence>
<feature type="domain" description="BAR" evidence="20">
    <location>
        <begin position="924"/>
        <end position="1133"/>
    </location>
</feature>
<dbReference type="CDD" id="cd11796">
    <property type="entry name" value="SH3_DNMBP_N3"/>
    <property type="match status" value="1"/>
</dbReference>
<dbReference type="PROSITE" id="PS50010">
    <property type="entry name" value="DH_2"/>
    <property type="match status" value="1"/>
</dbReference>
<evidence type="ECO:0000256" key="4">
    <source>
        <dbReference type="ARBA" id="ARBA00018186"/>
    </source>
</evidence>
<comment type="subcellular location">
    <subcellularLocation>
        <location evidence="2">Cell junction</location>
    </subcellularLocation>
    <subcellularLocation>
        <location evidence="1">Cytoplasm</location>
        <location evidence="1">Cytoskeleton</location>
    </subcellularLocation>
    <subcellularLocation>
        <location evidence="3">Golgi apparatus</location>
        <location evidence="3">Golgi stack</location>
    </subcellularLocation>
    <subcellularLocation>
        <location evidence="14">Synapse</location>
    </subcellularLocation>
</comment>
<feature type="domain" description="DH" evidence="19">
    <location>
        <begin position="700"/>
        <end position="883"/>
    </location>
</feature>
<feature type="compositionally biased region" description="Polar residues" evidence="17">
    <location>
        <begin position="1295"/>
        <end position="1308"/>
    </location>
</feature>
<keyword evidence="6" id="KW-0963">Cytoplasm</keyword>
<dbReference type="SUPFAM" id="SSF50044">
    <property type="entry name" value="SH3-domain"/>
    <property type="match status" value="6"/>
</dbReference>
<feature type="coiled-coil region" evidence="16">
    <location>
        <begin position="607"/>
        <end position="634"/>
    </location>
</feature>
<dbReference type="CDD" id="cd07589">
    <property type="entry name" value="BAR_DNMBP"/>
    <property type="match status" value="1"/>
</dbReference>
<evidence type="ECO:0000256" key="7">
    <source>
        <dbReference type="ARBA" id="ARBA00022658"/>
    </source>
</evidence>
<accession>A0A8C6VRD8</accession>
<dbReference type="Gene3D" id="1.20.900.10">
    <property type="entry name" value="Dbl homology (DH) domain"/>
    <property type="match status" value="1"/>
</dbReference>
<feature type="region of interest" description="Disordered" evidence="17">
    <location>
        <begin position="163"/>
        <end position="192"/>
    </location>
</feature>
<keyword evidence="9" id="KW-0770">Synapse</keyword>
<gene>
    <name evidence="21" type="primary">DNMBP</name>
</gene>
<sequence length="1454" mass="163334">METGSLVRAVFDFCPSVSEELPLFVGDIIEVLAVIDEFWLFGKKEGVTGDLVILDDSIASPWLKGRSSWGTSGFFPSSCVRELSLSGFGSRFLHGATLEIPSYALGQARALMSLSAQMEEELDFREGDVIIIVGIPEPGWFEGEIQGRRGIFPEGFVELLGPLKSNNNPDDPTSSEIPKLNGMKDTYPQEEEKSWRDEVALPGPYGIALYQFQALESAELDFEVGERIRILGVLEDGWLEGELRGKRGIFPHRFVRLEENYLQPRKLWKSEYLPKGVESVIASLHKAGSPGMSEEPGWSSDHTEEKTYQLPLDSLDSEVKQNQIPNHQKEGCLGSVPLDVSGTSSLDSDKTVNGVSSIPHSPLQVKTQHYDHLDKSEPIQTPNTSWDHLKGCRRLEQDGEAHSLIRHNILCEDLVVCMDGQQQKPKSHSSSFSGTTQESLDIWPAWQGTQNELPQGVAHAEICGDLDSKLTEQLAQFEQSLTNPIGHGGCDTFEQDNVARHFSILDFNCERDIVCGTVENTSQRRKVLRPPPPRPGVPVSASPHVPVRLSPSIPPFSQSSPPSMRPSRPAPLPPPGSQRKSPATVKQQLGSRERQGNTVESGRTSPCPFLLNRIQELEQELDFYRKTHTELSETLEQPQDEAGRAETLENVDLCDCKISSLCLELQELKEMTLLTSQPTSLESAPPAATTPNPEQRMLEKRAKVIAELLQTEQDYIRDLEMCVQKVLVPLQEAQMPHVDCELLFGNICGVIAFSKKLLSSLEAADAIGPVFLELRAELEAVYKVYCQNHDEAIALLEAYEKDERVQRLLLESLEILRSLYTEWGCTNYIDLGSFLIKPVQRVMRYPLLLMELLSATPESHPDRAPLAAAVLAVKEINGNLNEYKRRKDLVLKYRKTDDDSLIEKISKLNFHSIIKKSNRVSSHLKHLTGFAPQLKDEAFEETEKNFRMQQRLIKSFIRDLSLYLQHVRESASVKVTAALSMWELCMEKGSAELEQFQKIHGFISDQLFSDFKKRTERLVITPLNQLLNMFAGPHKLVQKRFDKLLDFHTCTERAERLKDKRTLEELQSARNNYEALNTQLLDELPKFQCCAKELFTSCLRSYAEAHCDFVRLALQELRPLLSLLQVVGREGNLIAIFQEEHSRVLQQLQVFTFFPESIATTKKPFERKSLERQSVRKQPLLGMPSYMLQSDELRAALLARYPPEKLFQAERNFNAAQELDVSLLEGDLVGVLKKKDPMGSQNRWLIDNGVTKGFVYSSFLKPYNPRCSHSDVSLGSLSSGESELSSSSSSHGISTPNSILTITSVNSPQKPPQDSGIPGNLINSVPTLSEVDAVCQLQLGSAVESAQPSRNPPSSRRHSNPDARNGHQARYKARPTPSVDNLRLKSSECMGNQIYYALYTFKGRNSNELSVTANQRLKILQFEDITGNQEWWLAEAHGKRGYVPSSYIRKTEYT</sequence>
<dbReference type="FunFam" id="2.30.30.40:FF:000138">
    <property type="entry name" value="dynamin-binding protein isoform X1"/>
    <property type="match status" value="1"/>
</dbReference>
<keyword evidence="22" id="KW-1185">Reference proteome</keyword>
<feature type="domain" description="SH3" evidence="18">
    <location>
        <begin position="201"/>
        <end position="260"/>
    </location>
</feature>
<feature type="domain" description="SH3" evidence="18">
    <location>
        <begin position="103"/>
        <end position="162"/>
    </location>
</feature>
<feature type="region of interest" description="Disordered" evidence="17">
    <location>
        <begin position="1270"/>
        <end position="1321"/>
    </location>
</feature>
<evidence type="ECO:0000256" key="17">
    <source>
        <dbReference type="SAM" id="MobiDB-lite"/>
    </source>
</evidence>
<dbReference type="InterPro" id="IPR035899">
    <property type="entry name" value="DBL_dom_sf"/>
</dbReference>
<dbReference type="GO" id="GO:0070161">
    <property type="term" value="C:anchoring junction"/>
    <property type="evidence" value="ECO:0007669"/>
    <property type="project" value="UniProtKB-SubCell"/>
</dbReference>
<evidence type="ECO:0000256" key="5">
    <source>
        <dbReference type="ARBA" id="ARBA00022443"/>
    </source>
</evidence>
<dbReference type="GO" id="GO:0035556">
    <property type="term" value="P:intracellular signal transduction"/>
    <property type="evidence" value="ECO:0007669"/>
    <property type="project" value="InterPro"/>
</dbReference>
<evidence type="ECO:0000256" key="13">
    <source>
        <dbReference type="ARBA" id="ARBA00032587"/>
    </source>
</evidence>
<dbReference type="Pfam" id="PF03114">
    <property type="entry name" value="BAR"/>
    <property type="match status" value="1"/>
</dbReference>
<dbReference type="InterPro" id="IPR027267">
    <property type="entry name" value="AH/BAR_dom_sf"/>
</dbReference>
<dbReference type="InterPro" id="IPR001452">
    <property type="entry name" value="SH3_domain"/>
</dbReference>
<evidence type="ECO:0000313" key="21">
    <source>
        <dbReference type="Ensembl" id="ENSNNAP00000007970.1"/>
    </source>
</evidence>
<evidence type="ECO:0000256" key="16">
    <source>
        <dbReference type="SAM" id="Coils"/>
    </source>
</evidence>
<evidence type="ECO:0000256" key="10">
    <source>
        <dbReference type="ARBA" id="ARBA00023034"/>
    </source>
</evidence>
<dbReference type="SMART" id="SM00721">
    <property type="entry name" value="BAR"/>
    <property type="match status" value="1"/>
</dbReference>
<dbReference type="OrthoDB" id="6244550at2759"/>
<dbReference type="CDD" id="cd11798">
    <property type="entry name" value="SH3_DNMBP_C1"/>
    <property type="match status" value="1"/>
</dbReference>
<feature type="compositionally biased region" description="Low complexity" evidence="17">
    <location>
        <begin position="555"/>
        <end position="567"/>
    </location>
</feature>
<feature type="region of interest" description="Disordered" evidence="17">
    <location>
        <begin position="521"/>
        <end position="606"/>
    </location>
</feature>
<evidence type="ECO:0000256" key="1">
    <source>
        <dbReference type="ARBA" id="ARBA00004245"/>
    </source>
</evidence>
<dbReference type="Ensembl" id="ENSNNAT00000008362.1">
    <property type="protein sequence ID" value="ENSNNAP00000007970.1"/>
    <property type="gene ID" value="ENSNNAG00000005362.1"/>
</dbReference>
<keyword evidence="5 15" id="KW-0728">SH3 domain</keyword>
<dbReference type="PANTHER" id="PTHR22834:SF19">
    <property type="entry name" value="DYNAMIN-BINDING PROTEIN"/>
    <property type="match status" value="1"/>
</dbReference>
<reference evidence="21" key="1">
    <citation type="submission" date="2025-08" db="UniProtKB">
        <authorList>
            <consortium name="Ensembl"/>
        </authorList>
    </citation>
    <scope>IDENTIFICATION</scope>
</reference>
<dbReference type="InterPro" id="IPR001331">
    <property type="entry name" value="GDS_CDC24_CS"/>
</dbReference>
<dbReference type="GO" id="GO:0045202">
    <property type="term" value="C:synapse"/>
    <property type="evidence" value="ECO:0007669"/>
    <property type="project" value="UniProtKB-SubCell"/>
</dbReference>
<dbReference type="SMART" id="SM00325">
    <property type="entry name" value="RhoGEF"/>
    <property type="match status" value="1"/>
</dbReference>
<keyword evidence="8" id="KW-0965">Cell junction</keyword>
<feature type="compositionally biased region" description="Low complexity" evidence="17">
    <location>
        <begin position="1270"/>
        <end position="1294"/>
    </location>
</feature>
<dbReference type="Pfam" id="PF00018">
    <property type="entry name" value="SH3_1"/>
    <property type="match status" value="1"/>
</dbReference>
<dbReference type="GO" id="GO:0005795">
    <property type="term" value="C:Golgi stack"/>
    <property type="evidence" value="ECO:0007669"/>
    <property type="project" value="UniProtKB-SubCell"/>
</dbReference>
<dbReference type="SMART" id="SM00326">
    <property type="entry name" value="SH3"/>
    <property type="match status" value="5"/>
</dbReference>
<dbReference type="GeneTree" id="ENSGT00950000183088"/>
<feature type="region of interest" description="Disordered" evidence="17">
    <location>
        <begin position="1342"/>
        <end position="1377"/>
    </location>
</feature>
<evidence type="ECO:0000256" key="11">
    <source>
        <dbReference type="ARBA" id="ARBA00023054"/>
    </source>
</evidence>
<dbReference type="FunFam" id="1.20.1270.60:FF:000027">
    <property type="entry name" value="dynamin-binding protein isoform X1"/>
    <property type="match status" value="1"/>
</dbReference>
<dbReference type="FunFam" id="1.20.900.10:FF:000023">
    <property type="entry name" value="dynamin-binding protein isoform X2"/>
    <property type="match status" value="1"/>
</dbReference>
<proteinExistence type="predicted"/>
<feature type="domain" description="SH3" evidence="18">
    <location>
        <begin position="2"/>
        <end position="85"/>
    </location>
</feature>
<dbReference type="InterPro" id="IPR035819">
    <property type="entry name" value="DNMBP_SH3_N3"/>
</dbReference>
<feature type="compositionally biased region" description="Polar residues" evidence="17">
    <location>
        <begin position="578"/>
        <end position="604"/>
    </location>
</feature>
<dbReference type="InterPro" id="IPR000219">
    <property type="entry name" value="DH_dom"/>
</dbReference>
<keyword evidence="12" id="KW-0206">Cytoskeleton</keyword>
<dbReference type="PROSITE" id="PS51021">
    <property type="entry name" value="BAR"/>
    <property type="match status" value="1"/>
</dbReference>
<dbReference type="PROSITE" id="PS00741">
    <property type="entry name" value="DH_1"/>
    <property type="match status" value="1"/>
</dbReference>
<dbReference type="Gene3D" id="1.20.1270.60">
    <property type="entry name" value="Arfaptin homology (AH) domain/BAR domain"/>
    <property type="match status" value="1"/>
</dbReference>
<feature type="domain" description="SH3" evidence="18">
    <location>
        <begin position="1202"/>
        <end position="1265"/>
    </location>
</feature>
<keyword evidence="11 16" id="KW-0175">Coiled coil</keyword>
<dbReference type="Pfam" id="PF14604">
    <property type="entry name" value="SH3_9"/>
    <property type="match status" value="2"/>
</dbReference>
<evidence type="ECO:0000256" key="15">
    <source>
        <dbReference type="PROSITE-ProRule" id="PRU00192"/>
    </source>
</evidence>
<dbReference type="FunFam" id="2.30.30.40:FF:000066">
    <property type="entry name" value="dynamin-binding protein isoform X1"/>
    <property type="match status" value="1"/>
</dbReference>
<evidence type="ECO:0000256" key="3">
    <source>
        <dbReference type="ARBA" id="ARBA00004348"/>
    </source>
</evidence>
<protein>
    <recommendedName>
        <fullName evidence="4">Dynamin-binding protein</fullName>
    </recommendedName>
    <alternativeName>
        <fullName evidence="13">Scaffold protein Tuba</fullName>
    </alternativeName>
</protein>
<feature type="domain" description="SH3" evidence="18">
    <location>
        <begin position="1390"/>
        <end position="1453"/>
    </location>
</feature>
<keyword evidence="7" id="KW-0344">Guanine-nucleotide releasing factor</keyword>
<evidence type="ECO:0000256" key="12">
    <source>
        <dbReference type="ARBA" id="ARBA00023212"/>
    </source>
</evidence>
<dbReference type="GO" id="GO:0060271">
    <property type="term" value="P:cilium assembly"/>
    <property type="evidence" value="ECO:0007669"/>
    <property type="project" value="TreeGrafter"/>
</dbReference>
<dbReference type="PROSITE" id="PS50002">
    <property type="entry name" value="SH3"/>
    <property type="match status" value="5"/>
</dbReference>
<dbReference type="Proteomes" id="UP000694559">
    <property type="component" value="Unplaced"/>
</dbReference>
<name>A0A8C6VRD8_NAJNA</name>
<dbReference type="InterPro" id="IPR036028">
    <property type="entry name" value="SH3-like_dom_sf"/>
</dbReference>
<dbReference type="InterPro" id="IPR035820">
    <property type="entry name" value="DNMBP_SH3_C1"/>
</dbReference>
<dbReference type="SUPFAM" id="SSF48065">
    <property type="entry name" value="DBL homology domain (DH-domain)"/>
    <property type="match status" value="1"/>
</dbReference>
<keyword evidence="10" id="KW-0333">Golgi apparatus</keyword>
<evidence type="ECO:0000256" key="14">
    <source>
        <dbReference type="ARBA" id="ARBA00034103"/>
    </source>
</evidence>
<evidence type="ECO:0000259" key="18">
    <source>
        <dbReference type="PROSITE" id="PS50002"/>
    </source>
</evidence>
<dbReference type="FunFam" id="2.30.30.40:FF:000160">
    <property type="entry name" value="dynamin-binding protein isoform X1"/>
    <property type="match status" value="1"/>
</dbReference>
<feature type="compositionally biased region" description="Polar residues" evidence="17">
    <location>
        <begin position="164"/>
        <end position="176"/>
    </location>
</feature>